<sequence>MERKVINAMEAERQSRQFRNEEQARFSDMEARGNAKVADMTEITEEEAKKEILDGNTVTLKQGSRVVKASKNGNWVLFNDEEGDEIGKELIHKDGRFYISYLGKCDPTFWIKK</sequence>
<organism evidence="1">
    <name type="scientific">Siphoviridae sp. ctulf7</name>
    <dbReference type="NCBI Taxonomy" id="2826505"/>
    <lineage>
        <taxon>Viruses</taxon>
        <taxon>Duplodnaviria</taxon>
        <taxon>Heunggongvirae</taxon>
        <taxon>Uroviricota</taxon>
        <taxon>Caudoviricetes</taxon>
    </lineage>
</organism>
<accession>A0A8S5M553</accession>
<protein>
    <submittedName>
        <fullName evidence="1">Uncharacterized protein</fullName>
    </submittedName>
</protein>
<name>A0A8S5M553_9CAUD</name>
<reference evidence="1" key="1">
    <citation type="journal article" date="2021" name="Proc. Natl. Acad. Sci. U.S.A.">
        <title>A Catalog of Tens of Thousands of Viruses from Human Metagenomes Reveals Hidden Associations with Chronic Diseases.</title>
        <authorList>
            <person name="Tisza M.J."/>
            <person name="Buck C.B."/>
        </authorList>
    </citation>
    <scope>NUCLEOTIDE SEQUENCE</scope>
    <source>
        <strain evidence="1">Ctulf7</strain>
    </source>
</reference>
<dbReference type="EMBL" id="BK014825">
    <property type="protein sequence ID" value="DAD77429.1"/>
    <property type="molecule type" value="Genomic_DNA"/>
</dbReference>
<evidence type="ECO:0000313" key="1">
    <source>
        <dbReference type="EMBL" id="DAD77429.1"/>
    </source>
</evidence>
<proteinExistence type="predicted"/>